<protein>
    <submittedName>
        <fullName evidence="2">Uncharacterized protein</fullName>
    </submittedName>
</protein>
<organism evidence="2 3">
    <name type="scientific">Vibrio pectenicida</name>
    <dbReference type="NCBI Taxonomy" id="62763"/>
    <lineage>
        <taxon>Bacteria</taxon>
        <taxon>Pseudomonadati</taxon>
        <taxon>Pseudomonadota</taxon>
        <taxon>Gammaproteobacteria</taxon>
        <taxon>Vibrionales</taxon>
        <taxon>Vibrionaceae</taxon>
        <taxon>Vibrio</taxon>
    </lineage>
</organism>
<feature type="region of interest" description="Disordered" evidence="1">
    <location>
        <begin position="37"/>
        <end position="95"/>
    </location>
</feature>
<gene>
    <name evidence="2" type="ORF">EJA03_11730</name>
</gene>
<name>A0A427U2N4_9VIBR</name>
<feature type="region of interest" description="Disordered" evidence="1">
    <location>
        <begin position="405"/>
        <end position="429"/>
    </location>
</feature>
<feature type="compositionally biased region" description="Low complexity" evidence="1">
    <location>
        <begin position="419"/>
        <end position="429"/>
    </location>
</feature>
<dbReference type="OrthoDB" id="6229465at2"/>
<accession>A0A427U2N4</accession>
<evidence type="ECO:0000256" key="1">
    <source>
        <dbReference type="SAM" id="MobiDB-lite"/>
    </source>
</evidence>
<evidence type="ECO:0000313" key="3">
    <source>
        <dbReference type="Proteomes" id="UP000269041"/>
    </source>
</evidence>
<dbReference type="AlphaFoldDB" id="A0A427U2N4"/>
<proteinExistence type="predicted"/>
<dbReference type="EMBL" id="RSFA01000050">
    <property type="protein sequence ID" value="RSD30849.1"/>
    <property type="molecule type" value="Genomic_DNA"/>
</dbReference>
<keyword evidence="3" id="KW-1185">Reference proteome</keyword>
<dbReference type="Proteomes" id="UP000269041">
    <property type="component" value="Unassembled WGS sequence"/>
</dbReference>
<evidence type="ECO:0000313" key="2">
    <source>
        <dbReference type="EMBL" id="RSD30849.1"/>
    </source>
</evidence>
<dbReference type="Gene3D" id="3.30.160.280">
    <property type="match status" value="1"/>
</dbReference>
<sequence length="645" mass="70760">MGRFLIGLNAIDLFDLGGMANKGLFRRLRVVRNHFLTNSPKPGRTPLVRPIQGGDNPLNPKPSGGQVLTSSRPKPSQRPRPNLPTEGSRPSPGIDHEVMVKKTLADEGLDPFEGMDAAETVTPVVQGNTVAPVSAQASGGFVPYVKPGGDKYIYFPHMDKERVFDRLISLLESRKAKGKSKYTPVFKDKDQADSFKQILGTKYGPDHPDFGYLHKENTTSLAHLTDKNTLYISGHSRPGDTKLYAKQEGVGVVPPITSEELAQQIVDMKLPPNTTVKVASCNSAVGNSNGIPIPKEYMPIRGTPKYKKIYPYVTDPNNMGPFEASLAGDFETQLVAKDPLRKPGIVYGTLGFHVLFSRSGDMARFDKKAGRIVGADFNHARAKFSSESNKYNYVDFRKSDMKRGRFYDPNPVRGRNGLPAAASGPAPAPAVSAPQVDSVVSTVADIDAPHSIVQVGGETQSNKLFIASHSDAGSLNQVRQAVSESGAASESVDVLSFSQGPGLNVDQIVKSMDIGGLRQYNHVYGYFDTHGTSPASFIRIIRHSQDEEGEQRYAITVDELMIGLTQDTASLHPDEPAYGKMENPRTSWGEETQVGQIHVYHNPKTGTTDYFEAQFNGRATEQNRYYFPQDRTSNQYWKYMGGEEN</sequence>
<reference evidence="2 3" key="1">
    <citation type="submission" date="2018-12" db="EMBL/GenBank/DDBJ databases">
        <title>Genomic taxonomy of the Vibrionaceae family.</title>
        <authorList>
            <person name="Gomez-Gil B."/>
            <person name="Enciso-Ibarra K."/>
        </authorList>
    </citation>
    <scope>NUCLEOTIDE SEQUENCE [LARGE SCALE GENOMIC DNA]</scope>
    <source>
        <strain evidence="2 3">CAIM 594</strain>
    </source>
</reference>
<comment type="caution">
    <text evidence="2">The sequence shown here is derived from an EMBL/GenBank/DDBJ whole genome shotgun (WGS) entry which is preliminary data.</text>
</comment>